<keyword evidence="8" id="KW-1133">Transmembrane helix</keyword>
<dbReference type="InterPro" id="IPR011009">
    <property type="entry name" value="Kinase-like_dom_sf"/>
</dbReference>
<feature type="transmembrane region" description="Helical" evidence="8">
    <location>
        <begin position="461"/>
        <end position="486"/>
    </location>
</feature>
<proteinExistence type="predicted"/>
<keyword evidence="4" id="KW-0547">Nucleotide-binding</keyword>
<feature type="region of interest" description="Disordered" evidence="7">
    <location>
        <begin position="427"/>
        <end position="456"/>
    </location>
</feature>
<dbReference type="PROSITE" id="PS50011">
    <property type="entry name" value="PROTEIN_KINASE_DOM"/>
    <property type="match status" value="1"/>
</dbReference>
<name>A0A6I4MLE2_9ACTN</name>
<keyword evidence="6" id="KW-0067">ATP-binding</keyword>
<dbReference type="EC" id="2.7.11.1" evidence="1"/>
<dbReference type="SUPFAM" id="SSF56112">
    <property type="entry name" value="Protein kinase-like (PK-like)"/>
    <property type="match status" value="1"/>
</dbReference>
<evidence type="ECO:0000256" key="4">
    <source>
        <dbReference type="ARBA" id="ARBA00022741"/>
    </source>
</evidence>
<organism evidence="10 11">
    <name type="scientific">Actinomadura physcomitrii</name>
    <dbReference type="NCBI Taxonomy" id="2650748"/>
    <lineage>
        <taxon>Bacteria</taxon>
        <taxon>Bacillati</taxon>
        <taxon>Actinomycetota</taxon>
        <taxon>Actinomycetes</taxon>
        <taxon>Streptosporangiales</taxon>
        <taxon>Thermomonosporaceae</taxon>
        <taxon>Actinomadura</taxon>
    </lineage>
</organism>
<dbReference type="RefSeq" id="WP_151599952.1">
    <property type="nucleotide sequence ID" value="NZ_WBMS02000062.1"/>
</dbReference>
<dbReference type="Proteomes" id="UP000462055">
    <property type="component" value="Unassembled WGS sequence"/>
</dbReference>
<dbReference type="PANTHER" id="PTHR43289">
    <property type="entry name" value="MITOGEN-ACTIVATED PROTEIN KINASE KINASE KINASE 20-RELATED"/>
    <property type="match status" value="1"/>
</dbReference>
<keyword evidence="8" id="KW-0472">Membrane</keyword>
<evidence type="ECO:0000256" key="1">
    <source>
        <dbReference type="ARBA" id="ARBA00012513"/>
    </source>
</evidence>
<keyword evidence="11" id="KW-1185">Reference proteome</keyword>
<dbReference type="GO" id="GO:0004674">
    <property type="term" value="F:protein serine/threonine kinase activity"/>
    <property type="evidence" value="ECO:0007669"/>
    <property type="project" value="UniProtKB-KW"/>
</dbReference>
<evidence type="ECO:0000313" key="10">
    <source>
        <dbReference type="EMBL" id="MWA07038.1"/>
    </source>
</evidence>
<evidence type="ECO:0000256" key="8">
    <source>
        <dbReference type="SAM" id="Phobius"/>
    </source>
</evidence>
<keyword evidence="5 10" id="KW-0418">Kinase</keyword>
<protein>
    <recommendedName>
        <fullName evidence="1">non-specific serine/threonine protein kinase</fullName>
        <ecNumber evidence="1">2.7.11.1</ecNumber>
    </recommendedName>
</protein>
<evidence type="ECO:0000256" key="7">
    <source>
        <dbReference type="SAM" id="MobiDB-lite"/>
    </source>
</evidence>
<evidence type="ECO:0000256" key="5">
    <source>
        <dbReference type="ARBA" id="ARBA00022777"/>
    </source>
</evidence>
<dbReference type="EMBL" id="WBMS02000062">
    <property type="protein sequence ID" value="MWA07038.1"/>
    <property type="molecule type" value="Genomic_DNA"/>
</dbReference>
<gene>
    <name evidence="10" type="ORF">F8568_043215</name>
</gene>
<dbReference type="SMART" id="SM00220">
    <property type="entry name" value="S_TKc"/>
    <property type="match status" value="1"/>
</dbReference>
<evidence type="ECO:0000256" key="2">
    <source>
        <dbReference type="ARBA" id="ARBA00022527"/>
    </source>
</evidence>
<keyword evidence="3" id="KW-0808">Transferase</keyword>
<evidence type="ECO:0000313" key="11">
    <source>
        <dbReference type="Proteomes" id="UP000462055"/>
    </source>
</evidence>
<keyword evidence="8" id="KW-0812">Transmembrane</keyword>
<sequence>MTNALNLVVAGDVGLSQKLRGTGQFPAVFDVASATELRSLSKSGEVRPPAAFMFAPGFDEDLPDVRVTHLANGLAAAGFTVLVHCFFTQRGDRFSPGVLASAEPMSLSQLLTTLGAAPPVNDEQPDLLPEPPPEPWVLPGVTAAGQTGQAWPADEPPAIPVQSGVGDEPVETPPGYGELTVTNRGVAAVTYRAVHEESGTMVALRIRHDGVETPPDELAALERASLSDHMVTVLESGRTPAGQVYTASEHCLAYPSEPPLPLQEAVDVAFSLGMGLQALHEQGLIHGDVNPGRIMSDAGRPLLSGAASLRGLAVHSAPGMLEPVDFERIDPGVAAPEVLRGRPATAASDVYGLGATLWSLLAGHAPFTGDDRWAVRERVLTEAVPPLPRDDVPEWLANLLSIAMAREPAERYQTARAFTDAIEESMRGVPESPTDWESLLAWPSGTTVSEPGGAGRRRKPVMALLAVFAVLVLAGVGISTAGLMAGDDREGAQRRRPSPSRTETSPSNSSPGPTSTPTPVKPIKEYAPGRVRIADARVSIEVAWADRSGGRAAYYIVGGPVGRTPSTLASAPPGTAKVTVTALNPSVDYCLTVVAVVDVDRVAHAEPVCTHRVKRVG</sequence>
<dbReference type="AlphaFoldDB" id="A0A6I4MLE2"/>
<dbReference type="CDD" id="cd14014">
    <property type="entry name" value="STKc_PknB_like"/>
    <property type="match status" value="1"/>
</dbReference>
<accession>A0A6I4MLE2</accession>
<evidence type="ECO:0000256" key="6">
    <source>
        <dbReference type="ARBA" id="ARBA00022840"/>
    </source>
</evidence>
<dbReference type="Gene3D" id="1.10.510.10">
    <property type="entry name" value="Transferase(Phosphotransferase) domain 1"/>
    <property type="match status" value="1"/>
</dbReference>
<evidence type="ECO:0000256" key="3">
    <source>
        <dbReference type="ARBA" id="ARBA00022679"/>
    </source>
</evidence>
<dbReference type="GO" id="GO:0005524">
    <property type="term" value="F:ATP binding"/>
    <property type="evidence" value="ECO:0007669"/>
    <property type="project" value="UniProtKB-KW"/>
</dbReference>
<feature type="domain" description="Protein kinase" evidence="9">
    <location>
        <begin position="176"/>
        <end position="426"/>
    </location>
</feature>
<dbReference type="InterPro" id="IPR000719">
    <property type="entry name" value="Prot_kinase_dom"/>
</dbReference>
<comment type="caution">
    <text evidence="10">The sequence shown here is derived from an EMBL/GenBank/DDBJ whole genome shotgun (WGS) entry which is preliminary data.</text>
</comment>
<dbReference type="Pfam" id="PF00069">
    <property type="entry name" value="Pkinase"/>
    <property type="match status" value="1"/>
</dbReference>
<feature type="compositionally biased region" description="Low complexity" evidence="7">
    <location>
        <begin position="499"/>
        <end position="513"/>
    </location>
</feature>
<dbReference type="PANTHER" id="PTHR43289:SF6">
    <property type="entry name" value="SERINE_THREONINE-PROTEIN KINASE NEKL-3"/>
    <property type="match status" value="1"/>
</dbReference>
<feature type="region of interest" description="Disordered" evidence="7">
    <location>
        <begin position="486"/>
        <end position="526"/>
    </location>
</feature>
<reference evidence="10" key="1">
    <citation type="submission" date="2019-12" db="EMBL/GenBank/DDBJ databases">
        <title>Actinomadura physcomitrii sp. nov., a novel actinomycete isolated from moss [Physcomitrium sphaericum (Ludw) Fuernr].</title>
        <authorList>
            <person name="Zhuang X."/>
        </authorList>
    </citation>
    <scope>NUCLEOTIDE SEQUENCE [LARGE SCALE GENOMIC DNA]</scope>
    <source>
        <strain evidence="10">LD22</strain>
    </source>
</reference>
<keyword evidence="2" id="KW-0723">Serine/threonine-protein kinase</keyword>
<evidence type="ECO:0000259" key="9">
    <source>
        <dbReference type="PROSITE" id="PS50011"/>
    </source>
</evidence>